<keyword evidence="4" id="KW-1185">Reference proteome</keyword>
<dbReference type="InterPro" id="IPR013094">
    <property type="entry name" value="AB_hydrolase_3"/>
</dbReference>
<comment type="caution">
    <text evidence="3">The sequence shown here is derived from an EMBL/GenBank/DDBJ whole genome shotgun (WGS) entry which is preliminary data.</text>
</comment>
<evidence type="ECO:0000259" key="2">
    <source>
        <dbReference type="Pfam" id="PF07859"/>
    </source>
</evidence>
<dbReference type="Gene3D" id="3.40.50.1820">
    <property type="entry name" value="alpha/beta hydrolase"/>
    <property type="match status" value="1"/>
</dbReference>
<dbReference type="AlphaFoldDB" id="A0A8J3CLG0"/>
<dbReference type="InterPro" id="IPR050300">
    <property type="entry name" value="GDXG_lipolytic_enzyme"/>
</dbReference>
<evidence type="ECO:0000313" key="3">
    <source>
        <dbReference type="EMBL" id="GHA76181.1"/>
    </source>
</evidence>
<dbReference type="RefSeq" id="WP_189493487.1">
    <property type="nucleotide sequence ID" value="NZ_BMZG01000008.1"/>
</dbReference>
<dbReference type="EMBL" id="BMZG01000008">
    <property type="protein sequence ID" value="GHA76181.1"/>
    <property type="molecule type" value="Genomic_DNA"/>
</dbReference>
<keyword evidence="1" id="KW-0378">Hydrolase</keyword>
<reference evidence="3" key="2">
    <citation type="submission" date="2020-09" db="EMBL/GenBank/DDBJ databases">
        <authorList>
            <person name="Sun Q."/>
            <person name="Kim S."/>
        </authorList>
    </citation>
    <scope>NUCLEOTIDE SEQUENCE</scope>
    <source>
        <strain evidence="3">KCTC 32501</strain>
    </source>
</reference>
<organism evidence="3 4">
    <name type="scientific">Formosimonas limnophila</name>
    <dbReference type="NCBI Taxonomy" id="1384487"/>
    <lineage>
        <taxon>Bacteria</taxon>
        <taxon>Pseudomonadati</taxon>
        <taxon>Pseudomonadota</taxon>
        <taxon>Betaproteobacteria</taxon>
        <taxon>Burkholderiales</taxon>
        <taxon>Burkholderiaceae</taxon>
        <taxon>Formosimonas</taxon>
    </lineage>
</organism>
<proteinExistence type="predicted"/>
<dbReference type="Pfam" id="PF07859">
    <property type="entry name" value="Abhydrolase_3"/>
    <property type="match status" value="1"/>
</dbReference>
<reference evidence="3" key="1">
    <citation type="journal article" date="2014" name="Int. J. Syst. Evol. Microbiol.">
        <title>Complete genome sequence of Corynebacterium casei LMG S-19264T (=DSM 44701T), isolated from a smear-ripened cheese.</title>
        <authorList>
            <consortium name="US DOE Joint Genome Institute (JGI-PGF)"/>
            <person name="Walter F."/>
            <person name="Albersmeier A."/>
            <person name="Kalinowski J."/>
            <person name="Ruckert C."/>
        </authorList>
    </citation>
    <scope>NUCLEOTIDE SEQUENCE</scope>
    <source>
        <strain evidence="3">KCTC 32501</strain>
    </source>
</reference>
<accession>A0A8J3CLG0</accession>
<dbReference type="PANTHER" id="PTHR48081:SF8">
    <property type="entry name" value="ALPHA_BETA HYDROLASE FOLD-3 DOMAIN-CONTAINING PROTEIN-RELATED"/>
    <property type="match status" value="1"/>
</dbReference>
<protein>
    <submittedName>
        <fullName evidence="3">Esterase</fullName>
    </submittedName>
</protein>
<evidence type="ECO:0000256" key="1">
    <source>
        <dbReference type="ARBA" id="ARBA00022801"/>
    </source>
</evidence>
<dbReference type="InterPro" id="IPR029058">
    <property type="entry name" value="AB_hydrolase_fold"/>
</dbReference>
<name>A0A8J3CLG0_9BURK</name>
<dbReference type="PANTHER" id="PTHR48081">
    <property type="entry name" value="AB HYDROLASE SUPERFAMILY PROTEIN C4A8.06C"/>
    <property type="match status" value="1"/>
</dbReference>
<feature type="domain" description="Alpha/beta hydrolase fold-3" evidence="2">
    <location>
        <begin position="84"/>
        <end position="290"/>
    </location>
</feature>
<sequence>MPPLDSDMADLLDRLARAKAPDYPEMGAVLSRAFVDKNLPVIDVKPLPVHEMQDIHVDGWQGASLNARLYFPHQTSWASPLPVLLWFHGGGFTIGSIASYDAVCRTLCAKADVVVLSVEYRLAPEAKFPTAAMDAFSAYQWLLSHAADYGLDAQKIIIGGDSAGGTLTAATCLMARDAGMVQPLSQLLVYPGTCGFGETSAYTQYATGYRLTKPIIDWFFGNYLSSDEERNDYRFAPLYAESHAGLAPAWIAIAQYDPLADDGRLYAEKLRKDGTPAELVQYDGVIHGFLNFGGVIARAHELHDGMVAAMQRVI</sequence>
<dbReference type="Proteomes" id="UP000614287">
    <property type="component" value="Unassembled WGS sequence"/>
</dbReference>
<dbReference type="GO" id="GO:0016787">
    <property type="term" value="F:hydrolase activity"/>
    <property type="evidence" value="ECO:0007669"/>
    <property type="project" value="UniProtKB-KW"/>
</dbReference>
<evidence type="ECO:0000313" key="4">
    <source>
        <dbReference type="Proteomes" id="UP000614287"/>
    </source>
</evidence>
<dbReference type="SUPFAM" id="SSF53474">
    <property type="entry name" value="alpha/beta-Hydrolases"/>
    <property type="match status" value="1"/>
</dbReference>
<gene>
    <name evidence="3" type="ORF">GCM10009007_16550</name>
</gene>